<comment type="caution">
    <text evidence="2">The sequence shown here is derived from an EMBL/GenBank/DDBJ whole genome shotgun (WGS) entry which is preliminary data.</text>
</comment>
<reference evidence="3" key="1">
    <citation type="journal article" date="2019" name="Int. J. Syst. Evol. Microbiol.">
        <title>The Global Catalogue of Microorganisms (GCM) 10K type strain sequencing project: providing services to taxonomists for standard genome sequencing and annotation.</title>
        <authorList>
            <consortium name="The Broad Institute Genomics Platform"/>
            <consortium name="The Broad Institute Genome Sequencing Center for Infectious Disease"/>
            <person name="Wu L."/>
            <person name="Ma J."/>
        </authorList>
    </citation>
    <scope>NUCLEOTIDE SEQUENCE [LARGE SCALE GENOMIC DNA]</scope>
    <source>
        <strain evidence="3">JCM 9687</strain>
    </source>
</reference>
<evidence type="ECO:0000313" key="2">
    <source>
        <dbReference type="EMBL" id="GAA3359959.1"/>
    </source>
</evidence>
<dbReference type="EMBL" id="BAAAYK010000038">
    <property type="protein sequence ID" value="GAA3359959.1"/>
    <property type="molecule type" value="Genomic_DNA"/>
</dbReference>
<evidence type="ECO:0000313" key="3">
    <source>
        <dbReference type="Proteomes" id="UP001500483"/>
    </source>
</evidence>
<sequence length="71" mass="7315">MRVAVRSEVSRSHNPAAPCPPGARTPMPVSTTRLSPVLIRAARPRETASSAGEGSAPSAATIHVFAWAPLG</sequence>
<name>A0ABP6RRE5_9PSEU</name>
<evidence type="ECO:0000256" key="1">
    <source>
        <dbReference type="SAM" id="MobiDB-lite"/>
    </source>
</evidence>
<protein>
    <submittedName>
        <fullName evidence="2">Uncharacterized protein</fullName>
    </submittedName>
</protein>
<keyword evidence="3" id="KW-1185">Reference proteome</keyword>
<accession>A0ABP6RRE5</accession>
<proteinExistence type="predicted"/>
<organism evidence="2 3">
    <name type="scientific">Saccharopolyspora gregorii</name>
    <dbReference type="NCBI Taxonomy" id="33914"/>
    <lineage>
        <taxon>Bacteria</taxon>
        <taxon>Bacillati</taxon>
        <taxon>Actinomycetota</taxon>
        <taxon>Actinomycetes</taxon>
        <taxon>Pseudonocardiales</taxon>
        <taxon>Pseudonocardiaceae</taxon>
        <taxon>Saccharopolyspora</taxon>
    </lineage>
</organism>
<feature type="region of interest" description="Disordered" evidence="1">
    <location>
        <begin position="1"/>
        <end position="30"/>
    </location>
</feature>
<gene>
    <name evidence="2" type="ORF">GCM10020366_38030</name>
</gene>
<dbReference type="Proteomes" id="UP001500483">
    <property type="component" value="Unassembled WGS sequence"/>
</dbReference>